<keyword evidence="2" id="KW-1003">Cell membrane</keyword>
<dbReference type="InterPro" id="IPR052159">
    <property type="entry name" value="Competence_DNA_uptake"/>
</dbReference>
<dbReference type="InterPro" id="IPR025405">
    <property type="entry name" value="DUF4131"/>
</dbReference>
<dbReference type="EMBL" id="QCYG01000001">
    <property type="protein sequence ID" value="PVA08317.1"/>
    <property type="molecule type" value="Genomic_DNA"/>
</dbReference>
<evidence type="ECO:0000313" key="9">
    <source>
        <dbReference type="EMBL" id="PVA08317.1"/>
    </source>
</evidence>
<proteinExistence type="predicted"/>
<keyword evidence="4 6" id="KW-1133">Transmembrane helix</keyword>
<feature type="transmembrane region" description="Helical" evidence="6">
    <location>
        <begin position="399"/>
        <end position="421"/>
    </location>
</feature>
<evidence type="ECO:0000259" key="7">
    <source>
        <dbReference type="Pfam" id="PF03772"/>
    </source>
</evidence>
<feature type="transmembrane region" description="Helical" evidence="6">
    <location>
        <begin position="43"/>
        <end position="62"/>
    </location>
</feature>
<feature type="transmembrane region" description="Helical" evidence="6">
    <location>
        <begin position="258"/>
        <end position="279"/>
    </location>
</feature>
<feature type="transmembrane region" description="Helical" evidence="6">
    <location>
        <begin position="433"/>
        <end position="456"/>
    </location>
</feature>
<evidence type="ECO:0000256" key="1">
    <source>
        <dbReference type="ARBA" id="ARBA00004651"/>
    </source>
</evidence>
<keyword evidence="3 6" id="KW-0812">Transmembrane</keyword>
<accession>A0A2T7G1N4</accession>
<dbReference type="AlphaFoldDB" id="A0A2T7G1N4"/>
<evidence type="ECO:0000256" key="2">
    <source>
        <dbReference type="ARBA" id="ARBA00022475"/>
    </source>
</evidence>
<feature type="transmembrane region" description="Helical" evidence="6">
    <location>
        <begin position="68"/>
        <end position="89"/>
    </location>
</feature>
<feature type="transmembrane region" description="Helical" evidence="6">
    <location>
        <begin position="493"/>
        <end position="511"/>
    </location>
</feature>
<gene>
    <name evidence="9" type="ORF">DC363_02180</name>
</gene>
<feature type="transmembrane region" description="Helical" evidence="6">
    <location>
        <begin position="367"/>
        <end position="387"/>
    </location>
</feature>
<sequence length="695" mass="73904">MQTARWVWHQVHVQGGHLFGWAPVCLGVGIAGYFLIRFEPPGGLCVTALLTGLMLLIGQGVLPDRGRVALVALALVLAGFGLAGVRAHLVAEPVLGFRYFGPIEGRIVAIDRSQSDAVRLTLDRVVLARMAPVRTPARVRVSLHGSQGFLDPAPGQVVMTTGHLSPPSGPVEPGGFDFQRMAWFEGLGAVGYTRTPLLLAQASRGGADLWVYRLRRSISAAVQARLPGPSGAFAAAITTGDRSGMERESLQALRASNLAHLLAISGMHMGILAAFVFATVRYGLALMPDVALRWPTKKIAAVVALGAAGFYLALSGGNIATERAFIMVAVMLTAVLFDRRAMTLRAVAIAALIVLTLRPEALLGPGFQMSFAATAALVAVFAALRSVDQSRVPRWMRPLLAVFVSSLVAGLATAPFAAYHFNQIARLGLVANLLSVPLMGLLVMPAAVLAAVLSLLGLEMLGLWPMDLGLRWILAVARFISAQDGAVQHVVTPPPHVLAMIALGGVFLVLWRGPLRGLGGVPLVVSAILWHGAERPALLVADSGSLIGVLTEGGRAVSKERGESFAVSVWLENDGAPVPQEVAFRRDGLPEQNRTVRARIGDATILNLRGKTAVSDLDGCGGADLLITNQRLSPRTGCTIYDIDRLRETGALAGWQDDTGLRLVSVRDVNGARLWNDLDVRRTRGPVARRLDVLR</sequence>
<dbReference type="RefSeq" id="WP_108639471.1">
    <property type="nucleotide sequence ID" value="NZ_QCYG01000001.1"/>
</dbReference>
<feature type="domain" description="DUF4131" evidence="8">
    <location>
        <begin position="40"/>
        <end position="196"/>
    </location>
</feature>
<feature type="transmembrane region" description="Helical" evidence="6">
    <location>
        <begin position="342"/>
        <end position="361"/>
    </location>
</feature>
<evidence type="ECO:0000259" key="8">
    <source>
        <dbReference type="Pfam" id="PF13567"/>
    </source>
</evidence>
<evidence type="ECO:0000313" key="10">
    <source>
        <dbReference type="Proteomes" id="UP000244817"/>
    </source>
</evidence>
<dbReference type="Pfam" id="PF13567">
    <property type="entry name" value="DUF4131"/>
    <property type="match status" value="1"/>
</dbReference>
<dbReference type="Proteomes" id="UP000244817">
    <property type="component" value="Unassembled WGS sequence"/>
</dbReference>
<name>A0A2T7G1N4_9RHOB</name>
<keyword evidence="10" id="KW-1185">Reference proteome</keyword>
<feature type="transmembrane region" description="Helical" evidence="6">
    <location>
        <begin position="299"/>
        <end position="321"/>
    </location>
</feature>
<feature type="transmembrane region" description="Helical" evidence="6">
    <location>
        <begin position="18"/>
        <end position="36"/>
    </location>
</feature>
<dbReference type="PANTHER" id="PTHR30619">
    <property type="entry name" value="DNA INTERNALIZATION/COMPETENCE PROTEIN COMEC/REC2"/>
    <property type="match status" value="1"/>
</dbReference>
<comment type="subcellular location">
    <subcellularLocation>
        <location evidence="1">Cell membrane</location>
        <topology evidence="1">Multi-pass membrane protein</topology>
    </subcellularLocation>
</comment>
<evidence type="ECO:0000256" key="6">
    <source>
        <dbReference type="SAM" id="Phobius"/>
    </source>
</evidence>
<comment type="caution">
    <text evidence="9">The sequence shown here is derived from an EMBL/GenBank/DDBJ whole genome shotgun (WGS) entry which is preliminary data.</text>
</comment>
<evidence type="ECO:0000256" key="5">
    <source>
        <dbReference type="ARBA" id="ARBA00023136"/>
    </source>
</evidence>
<organism evidence="9 10">
    <name type="scientific">Thalassorhabdomicrobium marinisediminis</name>
    <dbReference type="NCBI Taxonomy" id="2170577"/>
    <lineage>
        <taxon>Bacteria</taxon>
        <taxon>Pseudomonadati</taxon>
        <taxon>Pseudomonadota</taxon>
        <taxon>Alphaproteobacteria</taxon>
        <taxon>Rhodobacterales</taxon>
        <taxon>Paracoccaceae</taxon>
        <taxon>Thalassorhabdomicrobium</taxon>
    </lineage>
</organism>
<feature type="domain" description="ComEC/Rec2-related protein" evidence="7">
    <location>
        <begin position="238"/>
        <end position="513"/>
    </location>
</feature>
<reference evidence="9 10" key="1">
    <citation type="submission" date="2018-04" db="EMBL/GenBank/DDBJ databases">
        <title>Pelagivirga bohaiensis gen. nov., sp. nov., a bacterium isolated from the Bohai Sea.</title>
        <authorList>
            <person name="Ji X."/>
        </authorList>
    </citation>
    <scope>NUCLEOTIDE SEQUENCE [LARGE SCALE GENOMIC DNA]</scope>
    <source>
        <strain evidence="9 10">BH-SD16</strain>
    </source>
</reference>
<evidence type="ECO:0000256" key="3">
    <source>
        <dbReference type="ARBA" id="ARBA00022692"/>
    </source>
</evidence>
<dbReference type="NCBIfam" id="TIGR00360">
    <property type="entry name" value="ComEC_N-term"/>
    <property type="match status" value="1"/>
</dbReference>
<dbReference type="OrthoDB" id="9790149at2"/>
<dbReference type="PANTHER" id="PTHR30619:SF1">
    <property type="entry name" value="RECOMBINATION PROTEIN 2"/>
    <property type="match status" value="1"/>
</dbReference>
<dbReference type="InterPro" id="IPR004477">
    <property type="entry name" value="ComEC_N"/>
</dbReference>
<dbReference type="Pfam" id="PF03772">
    <property type="entry name" value="Competence"/>
    <property type="match status" value="1"/>
</dbReference>
<protein>
    <submittedName>
        <fullName evidence="9">Competence protein</fullName>
    </submittedName>
</protein>
<keyword evidence="5 6" id="KW-0472">Membrane</keyword>
<evidence type="ECO:0000256" key="4">
    <source>
        <dbReference type="ARBA" id="ARBA00022989"/>
    </source>
</evidence>
<dbReference type="GO" id="GO:0005886">
    <property type="term" value="C:plasma membrane"/>
    <property type="evidence" value="ECO:0007669"/>
    <property type="project" value="UniProtKB-SubCell"/>
</dbReference>